<sequence>MSFHDGISVGSVFDGIEVDAIVRLLGDHEIPVGPSIADKREYLYYLIGNCNAIEQNAVRDTATSQFYGWEQPFNQLSTSLLLYIIKTRHPVCPSASLPSDLRHERKSMIYMLCSLLEGDSLVSFWKNMENCLQCPIFADGIALDEEYHFVTTPMLQWFCRQYNIDRNIP</sequence>
<dbReference type="Proteomes" id="UP001175227">
    <property type="component" value="Unassembled WGS sequence"/>
</dbReference>
<comment type="caution">
    <text evidence="1">The sequence shown here is derived from an EMBL/GenBank/DDBJ whole genome shotgun (WGS) entry which is preliminary data.</text>
</comment>
<dbReference type="AlphaFoldDB" id="A0AA39TSE2"/>
<keyword evidence="2" id="KW-1185">Reference proteome</keyword>
<name>A0AA39TSE2_9AGAR</name>
<evidence type="ECO:0000313" key="1">
    <source>
        <dbReference type="EMBL" id="KAK0462224.1"/>
    </source>
</evidence>
<gene>
    <name evidence="1" type="ORF">IW261DRAFT_1599216</name>
</gene>
<accession>A0AA39TSE2</accession>
<organism evidence="1 2">
    <name type="scientific">Armillaria novae-zelandiae</name>
    <dbReference type="NCBI Taxonomy" id="153914"/>
    <lineage>
        <taxon>Eukaryota</taxon>
        <taxon>Fungi</taxon>
        <taxon>Dikarya</taxon>
        <taxon>Basidiomycota</taxon>
        <taxon>Agaricomycotina</taxon>
        <taxon>Agaricomycetes</taxon>
        <taxon>Agaricomycetidae</taxon>
        <taxon>Agaricales</taxon>
        <taxon>Marasmiineae</taxon>
        <taxon>Physalacriaceae</taxon>
        <taxon>Armillaria</taxon>
    </lineage>
</organism>
<protein>
    <submittedName>
        <fullName evidence="1">Uncharacterized protein</fullName>
    </submittedName>
</protein>
<dbReference type="EMBL" id="JAUEPR010000129">
    <property type="protein sequence ID" value="KAK0462224.1"/>
    <property type="molecule type" value="Genomic_DNA"/>
</dbReference>
<proteinExistence type="predicted"/>
<reference evidence="1" key="1">
    <citation type="submission" date="2023-06" db="EMBL/GenBank/DDBJ databases">
        <authorList>
            <consortium name="Lawrence Berkeley National Laboratory"/>
            <person name="Ahrendt S."/>
            <person name="Sahu N."/>
            <person name="Indic B."/>
            <person name="Wong-Bajracharya J."/>
            <person name="Merenyi Z."/>
            <person name="Ke H.-M."/>
            <person name="Monk M."/>
            <person name="Kocsube S."/>
            <person name="Drula E."/>
            <person name="Lipzen A."/>
            <person name="Balint B."/>
            <person name="Henrissat B."/>
            <person name="Andreopoulos B."/>
            <person name="Martin F.M."/>
            <person name="Harder C.B."/>
            <person name="Rigling D."/>
            <person name="Ford K.L."/>
            <person name="Foster G.D."/>
            <person name="Pangilinan J."/>
            <person name="Papanicolaou A."/>
            <person name="Barry K."/>
            <person name="LaButti K."/>
            <person name="Viragh M."/>
            <person name="Koriabine M."/>
            <person name="Yan M."/>
            <person name="Riley R."/>
            <person name="Champramary S."/>
            <person name="Plett K.L."/>
            <person name="Tsai I.J."/>
            <person name="Slot J."/>
            <person name="Sipos G."/>
            <person name="Plett J."/>
            <person name="Nagy L.G."/>
            <person name="Grigoriev I.V."/>
        </authorList>
    </citation>
    <scope>NUCLEOTIDE SEQUENCE</scope>
    <source>
        <strain evidence="1">ICMP 16352</strain>
    </source>
</reference>
<evidence type="ECO:0000313" key="2">
    <source>
        <dbReference type="Proteomes" id="UP001175227"/>
    </source>
</evidence>